<keyword evidence="1" id="KW-0812">Transmembrane</keyword>
<dbReference type="STRING" id="41688.A0A2N3NHS0"/>
<dbReference type="AlphaFoldDB" id="A0A2N3NHS0"/>
<dbReference type="Pfam" id="PF20163">
    <property type="entry name" value="DUF6536"/>
    <property type="match status" value="1"/>
</dbReference>
<evidence type="ECO:0000313" key="4">
    <source>
        <dbReference type="Proteomes" id="UP000233524"/>
    </source>
</evidence>
<feature type="transmembrane region" description="Helical" evidence="1">
    <location>
        <begin position="544"/>
        <end position="568"/>
    </location>
</feature>
<evidence type="ECO:0000259" key="2">
    <source>
        <dbReference type="Pfam" id="PF20163"/>
    </source>
</evidence>
<dbReference type="PANTHER" id="PTHR35395">
    <property type="entry name" value="DUF6536 DOMAIN-CONTAINING PROTEIN"/>
    <property type="match status" value="1"/>
</dbReference>
<keyword evidence="1" id="KW-1133">Transmembrane helix</keyword>
<evidence type="ECO:0000313" key="3">
    <source>
        <dbReference type="EMBL" id="PKS12009.1"/>
    </source>
</evidence>
<feature type="transmembrane region" description="Helical" evidence="1">
    <location>
        <begin position="417"/>
        <end position="439"/>
    </location>
</feature>
<reference evidence="3 4" key="1">
    <citation type="journal article" date="2017" name="G3 (Bethesda)">
        <title>First Draft Genome Sequence of the Pathogenic Fungus Lomentospora prolificans (Formerly Scedosporium prolificans).</title>
        <authorList>
            <person name="Luo R."/>
            <person name="Zimin A."/>
            <person name="Workman R."/>
            <person name="Fan Y."/>
            <person name="Pertea G."/>
            <person name="Grossman N."/>
            <person name="Wear M.P."/>
            <person name="Jia B."/>
            <person name="Miller H."/>
            <person name="Casadevall A."/>
            <person name="Timp W."/>
            <person name="Zhang S.X."/>
            <person name="Salzberg S.L."/>
        </authorList>
    </citation>
    <scope>NUCLEOTIDE SEQUENCE [LARGE SCALE GENOMIC DNA]</scope>
    <source>
        <strain evidence="3 4">JHH-5317</strain>
    </source>
</reference>
<feature type="domain" description="DUF6536" evidence="2">
    <location>
        <begin position="35"/>
        <end position="189"/>
    </location>
</feature>
<dbReference type="Proteomes" id="UP000233524">
    <property type="component" value="Unassembled WGS sequence"/>
</dbReference>
<protein>
    <recommendedName>
        <fullName evidence="2">DUF6536 domain-containing protein</fullName>
    </recommendedName>
</protein>
<dbReference type="PANTHER" id="PTHR35395:SF1">
    <property type="entry name" value="DUF6536 DOMAIN-CONTAINING PROTEIN"/>
    <property type="match status" value="1"/>
</dbReference>
<accession>A0A2N3NHS0</accession>
<feature type="transmembrane region" description="Helical" evidence="1">
    <location>
        <begin position="327"/>
        <end position="348"/>
    </location>
</feature>
<keyword evidence="1" id="KW-0472">Membrane</keyword>
<evidence type="ECO:0000256" key="1">
    <source>
        <dbReference type="SAM" id="Phobius"/>
    </source>
</evidence>
<comment type="caution">
    <text evidence="3">The sequence shown here is derived from an EMBL/GenBank/DDBJ whole genome shotgun (WGS) entry which is preliminary data.</text>
</comment>
<dbReference type="InterPro" id="IPR046623">
    <property type="entry name" value="DUF6536"/>
</dbReference>
<organism evidence="3 4">
    <name type="scientific">Lomentospora prolificans</name>
    <dbReference type="NCBI Taxonomy" id="41688"/>
    <lineage>
        <taxon>Eukaryota</taxon>
        <taxon>Fungi</taxon>
        <taxon>Dikarya</taxon>
        <taxon>Ascomycota</taxon>
        <taxon>Pezizomycotina</taxon>
        <taxon>Sordariomycetes</taxon>
        <taxon>Hypocreomycetidae</taxon>
        <taxon>Microascales</taxon>
        <taxon>Microascaceae</taxon>
        <taxon>Lomentospora</taxon>
    </lineage>
</organism>
<dbReference type="OrthoDB" id="5429634at2759"/>
<feature type="transmembrane region" description="Helical" evidence="1">
    <location>
        <begin position="588"/>
        <end position="609"/>
    </location>
</feature>
<sequence length="679" mass="75130">MQSPTEYARPLMENEAGDKMEPIRSRWRWSIFTGWKFSLFTGAAASFTVFIINLAVTIWASRLPRGNGSAGTGRRIFYEGSCLTTSRIDILLHLIINILSTGLLATSNYAMQCLSAPTRTDVDKAHAKHEWLDIGVPSLRNLKKIPRRRHISWWLLALSSAPLHLLYNSIVFSSTSVKDYTIYEADTRFGENRTAYPYLTAPQAVLFDLAASGKLDKLTNTECINQYATAFQITRGDVILVSNASQDAVSHGTNIAERKSSFSDEISSSCPPPVYEWVCGLLSQCKTTCRSMLPEIRQRAKNWRPFGLTIEYCLSMPKEPEHCRVNFNIYVAVVVIASNAFKAIVLVYTAMHMPDETLLVIGDAIQSFMARPDPSTVNSSIVTATLIHNAGRGTWKGPREWTPTVERWGSVPTTSRWLICFFGYTTALVFCLVFLLIGITNVTGSHDMATIWNLGIGSVSETALMSNFAGSESIESSLVSSIFTANSPQLIFSILYFLYNGIFTAMLAGKEWSDFGVHRKPIRVSSDPKGWQRSRYFLQLPYRFSIPLILTSIAVHWLISRSIFVVAIEKLFDENPRDWHLVTCGYSPPAIILVIAVSLLMAAAVAIVASWRLPSTVPVVGSCSIAIAAACHHPDGIPQPCAPLAPLAWGLIQSDKGISCHCGFSSEPVDAPMAEEYYS</sequence>
<dbReference type="VEuPathDB" id="FungiDB:jhhlp_001305"/>
<feature type="transmembrane region" description="Helical" evidence="1">
    <location>
        <begin position="37"/>
        <end position="60"/>
    </location>
</feature>
<name>A0A2N3NHS0_9PEZI</name>
<dbReference type="EMBL" id="NLAX01000004">
    <property type="protein sequence ID" value="PKS12009.1"/>
    <property type="molecule type" value="Genomic_DNA"/>
</dbReference>
<gene>
    <name evidence="3" type="ORF">jhhlp_001305</name>
</gene>
<dbReference type="InParanoid" id="A0A2N3NHS0"/>
<feature type="transmembrane region" description="Helical" evidence="1">
    <location>
        <begin position="490"/>
        <end position="509"/>
    </location>
</feature>
<proteinExistence type="predicted"/>
<keyword evidence="4" id="KW-1185">Reference proteome</keyword>